<evidence type="ECO:0000256" key="6">
    <source>
        <dbReference type="ARBA" id="ARBA00022692"/>
    </source>
</evidence>
<keyword evidence="7 11" id="KW-1133">Transmembrane helix</keyword>
<dbReference type="PANTHER" id="PTHR32196:SF32">
    <property type="entry name" value="XYLOSE TRANSPORT SYSTEM PERMEASE PROTEIN XYLH"/>
    <property type="match status" value="1"/>
</dbReference>
<feature type="transmembrane region" description="Helical" evidence="11">
    <location>
        <begin position="93"/>
        <end position="111"/>
    </location>
</feature>
<feature type="transmembrane region" description="Helical" evidence="11">
    <location>
        <begin position="123"/>
        <end position="143"/>
    </location>
</feature>
<dbReference type="CDD" id="cd06579">
    <property type="entry name" value="TM_PBP1_transp_AraH_like"/>
    <property type="match status" value="1"/>
</dbReference>
<dbReference type="Proteomes" id="UP000321058">
    <property type="component" value="Unassembled WGS sequence"/>
</dbReference>
<comment type="function">
    <text evidence="9">Part of the binding-protein-dependent transport system for D-xylose. Probably responsible for the translocation of the substrate across the membrane.</text>
</comment>
<evidence type="ECO:0000256" key="4">
    <source>
        <dbReference type="ARBA" id="ARBA00022519"/>
    </source>
</evidence>
<dbReference type="PANTHER" id="PTHR32196">
    <property type="entry name" value="ABC TRANSPORTER PERMEASE PROTEIN YPHD-RELATED-RELATED"/>
    <property type="match status" value="1"/>
</dbReference>
<protein>
    <recommendedName>
        <fullName evidence="10">Xylose transport system permease protein XylH</fullName>
    </recommendedName>
</protein>
<dbReference type="Pfam" id="PF02653">
    <property type="entry name" value="BPD_transp_2"/>
    <property type="match status" value="2"/>
</dbReference>
<feature type="transmembrane region" description="Helical" evidence="11">
    <location>
        <begin position="372"/>
        <end position="400"/>
    </location>
</feature>
<feature type="transmembrane region" description="Helical" evidence="11">
    <location>
        <begin position="283"/>
        <end position="305"/>
    </location>
</feature>
<evidence type="ECO:0000256" key="2">
    <source>
        <dbReference type="ARBA" id="ARBA00022448"/>
    </source>
</evidence>
<feature type="transmembrane region" description="Helical" evidence="11">
    <location>
        <begin position="150"/>
        <end position="173"/>
    </location>
</feature>
<feature type="transmembrane region" description="Helical" evidence="11">
    <location>
        <begin position="37"/>
        <end position="59"/>
    </location>
</feature>
<comment type="subcellular location">
    <subcellularLocation>
        <location evidence="1">Cell membrane</location>
        <topology evidence="1">Multi-pass membrane protein</topology>
    </subcellularLocation>
</comment>
<dbReference type="GO" id="GO:0022857">
    <property type="term" value="F:transmembrane transporter activity"/>
    <property type="evidence" value="ECO:0007669"/>
    <property type="project" value="InterPro"/>
</dbReference>
<feature type="transmembrane region" description="Helical" evidence="11">
    <location>
        <begin position="193"/>
        <end position="213"/>
    </location>
</feature>
<feature type="transmembrane region" description="Helical" evidence="11">
    <location>
        <begin position="65"/>
        <end position="86"/>
    </location>
</feature>
<gene>
    <name evidence="12" type="primary">xylH</name>
    <name evidence="12" type="ORF">RSO01_00930</name>
</gene>
<evidence type="ECO:0000256" key="5">
    <source>
        <dbReference type="ARBA" id="ARBA00022597"/>
    </source>
</evidence>
<dbReference type="AlphaFoldDB" id="A0A512N1S1"/>
<evidence type="ECO:0000313" key="12">
    <source>
        <dbReference type="EMBL" id="GEP52927.1"/>
    </source>
</evidence>
<reference evidence="12 13" key="1">
    <citation type="submission" date="2019-07" db="EMBL/GenBank/DDBJ databases">
        <title>Whole genome shotgun sequence of Reyranella soli NBRC 108950.</title>
        <authorList>
            <person name="Hosoyama A."/>
            <person name="Uohara A."/>
            <person name="Ohji S."/>
            <person name="Ichikawa N."/>
        </authorList>
    </citation>
    <scope>NUCLEOTIDE SEQUENCE [LARGE SCALE GENOMIC DNA]</scope>
    <source>
        <strain evidence="12 13">NBRC 108950</strain>
    </source>
</reference>
<feature type="transmembrane region" description="Helical" evidence="11">
    <location>
        <begin position="234"/>
        <end position="255"/>
    </location>
</feature>
<evidence type="ECO:0000256" key="3">
    <source>
        <dbReference type="ARBA" id="ARBA00022475"/>
    </source>
</evidence>
<keyword evidence="4" id="KW-0997">Cell inner membrane</keyword>
<keyword evidence="6 11" id="KW-0812">Transmembrane</keyword>
<evidence type="ECO:0000256" key="1">
    <source>
        <dbReference type="ARBA" id="ARBA00004651"/>
    </source>
</evidence>
<dbReference type="EMBL" id="BKAJ01000003">
    <property type="protein sequence ID" value="GEP52927.1"/>
    <property type="molecule type" value="Genomic_DNA"/>
</dbReference>
<keyword evidence="3" id="KW-1003">Cell membrane</keyword>
<organism evidence="12 13">
    <name type="scientific">Reyranella soli</name>
    <dbReference type="NCBI Taxonomy" id="1230389"/>
    <lineage>
        <taxon>Bacteria</taxon>
        <taxon>Pseudomonadati</taxon>
        <taxon>Pseudomonadota</taxon>
        <taxon>Alphaproteobacteria</taxon>
        <taxon>Hyphomicrobiales</taxon>
        <taxon>Reyranellaceae</taxon>
        <taxon>Reyranella</taxon>
    </lineage>
</organism>
<accession>A0A512N1S1</accession>
<sequence length="445" mass="46193">MGTEVDSSLSGASQRVSAPRRRAFADLFRATEIDARLVGMLGALVLIWIGVDLLSGGAFLTPRNLWNLSVQTASVAVMAAGMVLVIVARHIDLSVGSVLGFVGMIMGVTQAEFLPKYLGFEHPLIWVIALAVGIAVGAAIGLLHGAIVAYLGVPAFIVTLGGLLVWRGCAWWVTSGRTVAPMDDAFRRMGGGIEGAIGAGWTWVVALLALAAIAFSTLHARRRRRQVGFALRPVWAEVAVAGLAGLAVLAIVLVANSYDLPPRVAERIAAERGLVVPPQGLSIAHGLALPVLIAVGVGIVVTFLARRTRFGRYVFALGGNPEATELSGVDTKRVTVLVFVLMGVLCAIAAAISTARLNAATNAQGMLDELYVIAAAVIGGTSLGGGLGTVAGAMLGALVMQSLQSGMVLMGLDTPLQNIVVGLVLVVAVWLDRLYRSRTLKGSAG</sequence>
<feature type="transmembrane region" description="Helical" evidence="11">
    <location>
        <begin position="412"/>
        <end position="431"/>
    </location>
</feature>
<keyword evidence="2" id="KW-0813">Transport</keyword>
<comment type="caution">
    <text evidence="12">The sequence shown here is derived from an EMBL/GenBank/DDBJ whole genome shotgun (WGS) entry which is preliminary data.</text>
</comment>
<evidence type="ECO:0000313" key="13">
    <source>
        <dbReference type="Proteomes" id="UP000321058"/>
    </source>
</evidence>
<evidence type="ECO:0000256" key="7">
    <source>
        <dbReference type="ARBA" id="ARBA00022989"/>
    </source>
</evidence>
<proteinExistence type="predicted"/>
<name>A0A512N1S1_9HYPH</name>
<dbReference type="InterPro" id="IPR001851">
    <property type="entry name" value="ABC_transp_permease"/>
</dbReference>
<feature type="transmembrane region" description="Helical" evidence="11">
    <location>
        <begin position="334"/>
        <end position="352"/>
    </location>
</feature>
<dbReference type="GO" id="GO:0005886">
    <property type="term" value="C:plasma membrane"/>
    <property type="evidence" value="ECO:0007669"/>
    <property type="project" value="UniProtKB-SubCell"/>
</dbReference>
<evidence type="ECO:0000256" key="9">
    <source>
        <dbReference type="ARBA" id="ARBA00035611"/>
    </source>
</evidence>
<keyword evidence="13" id="KW-1185">Reference proteome</keyword>
<evidence type="ECO:0000256" key="8">
    <source>
        <dbReference type="ARBA" id="ARBA00023136"/>
    </source>
</evidence>
<keyword evidence="5" id="KW-0762">Sugar transport</keyword>
<evidence type="ECO:0000256" key="11">
    <source>
        <dbReference type="SAM" id="Phobius"/>
    </source>
</evidence>
<evidence type="ECO:0000256" key="10">
    <source>
        <dbReference type="ARBA" id="ARBA00035686"/>
    </source>
</evidence>
<keyword evidence="8 11" id="KW-0472">Membrane</keyword>